<evidence type="ECO:0000256" key="12">
    <source>
        <dbReference type="RuleBase" id="RU003388"/>
    </source>
</evidence>
<protein>
    <recommendedName>
        <fullName evidence="10 12">Glyceraldehyde-3-phosphate dehydrogenase</fullName>
        <shortName evidence="10">GAPDH</shortName>
        <ecNumber evidence="10 12">1.2.1.59</ecNumber>
    </recommendedName>
    <alternativeName>
        <fullName evidence="10">NAD(P)-dependent glyceraldehyde-3-phosphate dehydrogenase</fullName>
    </alternativeName>
</protein>
<comment type="caution">
    <text evidence="14">The sequence shown here is derived from an EMBL/GenBank/DDBJ whole genome shotgun (WGS) entry which is preliminary data.</text>
</comment>
<comment type="similarity">
    <text evidence="2 10 12">Belongs to the glyceraldehyde-3-phosphate dehydrogenase family.</text>
</comment>
<evidence type="ECO:0000256" key="9">
    <source>
        <dbReference type="ARBA" id="ARBA00048853"/>
    </source>
</evidence>
<reference evidence="14 15" key="1">
    <citation type="journal article" date="2016" name="ISME J.">
        <title>Chasing the elusive Euryarchaeota class WSA2: genomes reveal a uniquely fastidious methyl-reducing methanogen.</title>
        <authorList>
            <person name="Nobu M.K."/>
            <person name="Narihiro T."/>
            <person name="Kuroda K."/>
            <person name="Mei R."/>
            <person name="Liu W.T."/>
        </authorList>
    </citation>
    <scope>NUCLEOTIDE SEQUENCE [LARGE SCALE GENOMIC DNA]</scope>
    <source>
        <strain evidence="14">U1lsi0528_Bin089</strain>
    </source>
</reference>
<comment type="subunit">
    <text evidence="3 10 12">Homotetramer.</text>
</comment>
<feature type="binding site" evidence="10">
    <location>
        <position position="110"/>
    </location>
    <ligand>
        <name>NAD(+)</name>
        <dbReference type="ChEBI" id="CHEBI:57540"/>
    </ligand>
</feature>
<dbReference type="InterPro" id="IPR036291">
    <property type="entry name" value="NAD(P)-bd_dom_sf"/>
</dbReference>
<organism evidence="14 15">
    <name type="scientific">Candidatus Methanofastidiosum methylothiophilum</name>
    <dbReference type="NCBI Taxonomy" id="1705564"/>
    <lineage>
        <taxon>Archaea</taxon>
        <taxon>Methanobacteriati</taxon>
        <taxon>Methanobacteriota</taxon>
        <taxon>Stenosarchaea group</taxon>
        <taxon>Candidatus Methanofastidiosia</taxon>
        <taxon>Candidatus Methanofastidiosales</taxon>
        <taxon>Candidatus Methanofastidiosaceae</taxon>
        <taxon>Candidatus Methanofastidiosum</taxon>
    </lineage>
</organism>
<evidence type="ECO:0000256" key="2">
    <source>
        <dbReference type="ARBA" id="ARBA00007406"/>
    </source>
</evidence>
<dbReference type="SUPFAM" id="SSF51735">
    <property type="entry name" value="NAD(P)-binding Rossmann-fold domains"/>
    <property type="match status" value="1"/>
</dbReference>
<evidence type="ECO:0000256" key="8">
    <source>
        <dbReference type="ARBA" id="ARBA00048067"/>
    </source>
</evidence>
<dbReference type="SUPFAM" id="SSF55347">
    <property type="entry name" value="Glyceraldehyde-3-phosphate dehydrogenase-like, C-terminal domain"/>
    <property type="match status" value="1"/>
</dbReference>
<dbReference type="Pfam" id="PF02800">
    <property type="entry name" value="Gp_dh_C"/>
    <property type="match status" value="1"/>
</dbReference>
<comment type="subcellular location">
    <subcellularLocation>
        <location evidence="10 12">Cytoplasm</location>
    </subcellularLocation>
</comment>
<dbReference type="SMART" id="SM00846">
    <property type="entry name" value="Gp_dh_N"/>
    <property type="match status" value="1"/>
</dbReference>
<proteinExistence type="inferred from homology"/>
<evidence type="ECO:0000259" key="13">
    <source>
        <dbReference type="SMART" id="SM00846"/>
    </source>
</evidence>
<dbReference type="Gene3D" id="3.40.50.720">
    <property type="entry name" value="NAD(P)-binding Rossmann-like Domain"/>
    <property type="match status" value="1"/>
</dbReference>
<evidence type="ECO:0000256" key="11">
    <source>
        <dbReference type="PIRSR" id="PIRSR000149-1"/>
    </source>
</evidence>
<dbReference type="NCBIfam" id="TIGR01546">
    <property type="entry name" value="GAPDH-II_archae"/>
    <property type="match status" value="1"/>
</dbReference>
<accession>A0A150IWQ9</accession>
<feature type="binding site" evidence="10">
    <location>
        <begin position="11"/>
        <end position="12"/>
    </location>
    <ligand>
        <name>NAD(+)</name>
        <dbReference type="ChEBI" id="CHEBI:57540"/>
    </ligand>
</feature>
<feature type="active site" description="Nucleophile" evidence="10 11">
    <location>
        <position position="139"/>
    </location>
</feature>
<dbReference type="HAMAP" id="MF_00559">
    <property type="entry name" value="G3P_dehdrog_arch"/>
    <property type="match status" value="1"/>
</dbReference>
<dbReference type="GO" id="GO:0051287">
    <property type="term" value="F:NAD binding"/>
    <property type="evidence" value="ECO:0007669"/>
    <property type="project" value="UniProtKB-UniRule"/>
</dbReference>
<dbReference type="GO" id="GO:0050661">
    <property type="term" value="F:NADP binding"/>
    <property type="evidence" value="ECO:0007669"/>
    <property type="project" value="UniProtKB-UniRule"/>
</dbReference>
<keyword evidence="10 12" id="KW-0963">Cytoplasm</keyword>
<evidence type="ECO:0000256" key="5">
    <source>
        <dbReference type="ARBA" id="ARBA00023002"/>
    </source>
</evidence>
<dbReference type="EMBL" id="LNGD01000104">
    <property type="protein sequence ID" value="KYC49431.1"/>
    <property type="molecule type" value="Genomic_DNA"/>
</dbReference>
<dbReference type="InterPro" id="IPR020831">
    <property type="entry name" value="GlycerAld/Erythrose_P_DH"/>
</dbReference>
<name>A0A150IWQ9_9EURY</name>
<dbReference type="Gene3D" id="3.30.360.10">
    <property type="entry name" value="Dihydrodipicolinate Reductase, domain 2"/>
    <property type="match status" value="1"/>
</dbReference>
<evidence type="ECO:0000256" key="10">
    <source>
        <dbReference type="HAMAP-Rule" id="MF_00559"/>
    </source>
</evidence>
<dbReference type="CDD" id="cd18127">
    <property type="entry name" value="GAPDH_II_C"/>
    <property type="match status" value="1"/>
</dbReference>
<dbReference type="InterPro" id="IPR006436">
    <property type="entry name" value="Glyceraldehyde-3-P_DH_2_arc"/>
</dbReference>
<dbReference type="InterPro" id="IPR020830">
    <property type="entry name" value="GlycerAld_3-P_DH_AS"/>
</dbReference>
<dbReference type="InterPro" id="IPR020829">
    <property type="entry name" value="GlycerAld_3-P_DH_cat"/>
</dbReference>
<evidence type="ECO:0000313" key="15">
    <source>
        <dbReference type="Proteomes" id="UP000075578"/>
    </source>
</evidence>
<keyword evidence="7 10" id="KW-0324">Glycolysis</keyword>
<dbReference type="Proteomes" id="UP000075578">
    <property type="component" value="Unassembled WGS sequence"/>
</dbReference>
<gene>
    <name evidence="10 14" type="primary">gap</name>
    <name evidence="14" type="ORF">AMQ74_01431</name>
</gene>
<dbReference type="GO" id="GO:0004365">
    <property type="term" value="F:glyceraldehyde-3-phosphate dehydrogenase (NAD+) (phosphorylating) activity"/>
    <property type="evidence" value="ECO:0007669"/>
    <property type="project" value="UniProtKB-UniRule"/>
</dbReference>
<keyword evidence="5 10" id="KW-0560">Oxidoreductase</keyword>
<evidence type="ECO:0000256" key="3">
    <source>
        <dbReference type="ARBA" id="ARBA00011881"/>
    </source>
</evidence>
<dbReference type="EC" id="1.2.1.59" evidence="10 12"/>
<dbReference type="AlphaFoldDB" id="A0A150IWQ9"/>
<comment type="pathway">
    <text evidence="1 10 12">Carbohydrate degradation; glycolysis; pyruvate from D-glyceraldehyde 3-phosphate: step 1/5.</text>
</comment>
<feature type="domain" description="Glyceraldehyde 3-phosphate dehydrogenase NAD(P) binding" evidence="13">
    <location>
        <begin position="2"/>
        <end position="139"/>
    </location>
</feature>
<dbReference type="GO" id="GO:0005737">
    <property type="term" value="C:cytoplasm"/>
    <property type="evidence" value="ECO:0007669"/>
    <property type="project" value="UniProtKB-SubCell"/>
</dbReference>
<keyword evidence="4 10" id="KW-0521">NADP</keyword>
<dbReference type="NCBIfam" id="NF003251">
    <property type="entry name" value="PRK04207.1"/>
    <property type="match status" value="1"/>
</dbReference>
<comment type="catalytic activity">
    <reaction evidence="9 10 12">
        <text>D-glyceraldehyde 3-phosphate + phosphate + NAD(+) = (2R)-3-phospho-glyceroyl phosphate + NADH + H(+)</text>
        <dbReference type="Rhea" id="RHEA:10300"/>
        <dbReference type="ChEBI" id="CHEBI:15378"/>
        <dbReference type="ChEBI" id="CHEBI:43474"/>
        <dbReference type="ChEBI" id="CHEBI:57540"/>
        <dbReference type="ChEBI" id="CHEBI:57604"/>
        <dbReference type="ChEBI" id="CHEBI:57945"/>
        <dbReference type="ChEBI" id="CHEBI:59776"/>
        <dbReference type="EC" id="1.2.1.59"/>
    </reaction>
</comment>
<dbReference type="PROSITE" id="PS00071">
    <property type="entry name" value="GAPDH"/>
    <property type="match status" value="1"/>
</dbReference>
<evidence type="ECO:0000313" key="14">
    <source>
        <dbReference type="EMBL" id="KYC49431.1"/>
    </source>
</evidence>
<dbReference type="GO" id="GO:0047100">
    <property type="term" value="F:glyceraldehyde-3-phosphate dehydrogenase (NADP+) (phosphorylating) activity"/>
    <property type="evidence" value="ECO:0007669"/>
    <property type="project" value="RHEA"/>
</dbReference>
<feature type="binding site" evidence="10">
    <location>
        <position position="167"/>
    </location>
    <ligand>
        <name>NAD(+)</name>
        <dbReference type="ChEBI" id="CHEBI:57540"/>
    </ligand>
</feature>
<comment type="catalytic activity">
    <reaction evidence="8 10 12">
        <text>D-glyceraldehyde 3-phosphate + phosphate + NADP(+) = (2R)-3-phospho-glyceroyl phosphate + NADPH + H(+)</text>
        <dbReference type="Rhea" id="RHEA:10296"/>
        <dbReference type="ChEBI" id="CHEBI:15378"/>
        <dbReference type="ChEBI" id="CHEBI:43474"/>
        <dbReference type="ChEBI" id="CHEBI:57604"/>
        <dbReference type="ChEBI" id="CHEBI:57783"/>
        <dbReference type="ChEBI" id="CHEBI:58349"/>
        <dbReference type="ChEBI" id="CHEBI:59776"/>
        <dbReference type="EC" id="1.2.1.59"/>
    </reaction>
</comment>
<sequence>MINVFINGYGTVGKRVADAVALQKDMKVIGVSKRTPDFDAEQAIKKGFDLYCVEGADVDAFKKRGLETNGYLKDIKDSVDVVIDGAPGKQGGKNIELYKSLGLNAIFQGGEDASIGTSFNAHANYEKNVGQKYIRVVSCNTTGLARTLSCLSEVNAIKKVKAVMIRRAADPGDNKKGPINAIVPEVKVPSHHGPDLKTVLPIDIETIAVKVPTTLMHLHTIMVDLKKDINREEVIELFNNRSRVILVSKEEGIDSTADIMEYAKNLGRNRGDMYEINVWRDSISIKDGMLYYIQAIHQESDIVPENVDAIRAMFDLKGKNESIKMTNKAMGIL</sequence>
<evidence type="ECO:0000256" key="4">
    <source>
        <dbReference type="ARBA" id="ARBA00022857"/>
    </source>
</evidence>
<dbReference type="PATRIC" id="fig|1705564.3.peg.1502"/>
<feature type="binding site" evidence="10">
    <location>
        <begin position="192"/>
        <end position="193"/>
    </location>
    <ligand>
        <name>D-glyceraldehyde 3-phosphate</name>
        <dbReference type="ChEBI" id="CHEBI:59776"/>
    </ligand>
</feature>
<feature type="binding site" evidence="10">
    <location>
        <position position="298"/>
    </location>
    <ligand>
        <name>NAD(+)</name>
        <dbReference type="ChEBI" id="CHEBI:57540"/>
    </ligand>
</feature>
<dbReference type="CDD" id="cd02278">
    <property type="entry name" value="GAPDH_II_N"/>
    <property type="match status" value="1"/>
</dbReference>
<dbReference type="GO" id="GO:0006096">
    <property type="term" value="P:glycolytic process"/>
    <property type="evidence" value="ECO:0007669"/>
    <property type="project" value="UniProtKB-UniRule"/>
</dbReference>
<evidence type="ECO:0000256" key="1">
    <source>
        <dbReference type="ARBA" id="ARBA00004869"/>
    </source>
</evidence>
<dbReference type="InterPro" id="IPR020828">
    <property type="entry name" value="GlycerAld_3-P_DH_NAD(P)-bd"/>
</dbReference>
<dbReference type="UniPathway" id="UPA00109">
    <property type="reaction ID" value="UER00184"/>
</dbReference>
<evidence type="ECO:0000256" key="7">
    <source>
        <dbReference type="ARBA" id="ARBA00023152"/>
    </source>
</evidence>
<dbReference type="PIRSF" id="PIRSF000149">
    <property type="entry name" value="GAP_DH"/>
    <property type="match status" value="1"/>
</dbReference>
<feature type="binding site" evidence="10">
    <location>
        <begin position="138"/>
        <end position="140"/>
    </location>
    <ligand>
        <name>D-glyceraldehyde 3-phosphate</name>
        <dbReference type="ChEBI" id="CHEBI:59776"/>
    </ligand>
</feature>
<evidence type="ECO:0000256" key="6">
    <source>
        <dbReference type="ARBA" id="ARBA00023027"/>
    </source>
</evidence>
<keyword evidence="6 10" id="KW-0520">NAD</keyword>